<dbReference type="Gene3D" id="2.60.40.1730">
    <property type="entry name" value="tricorn interacting facor f3 domain"/>
    <property type="match status" value="1"/>
</dbReference>
<dbReference type="InterPro" id="IPR016024">
    <property type="entry name" value="ARM-type_fold"/>
</dbReference>
<evidence type="ECO:0000256" key="4">
    <source>
        <dbReference type="ARBA" id="ARBA00022670"/>
    </source>
</evidence>
<evidence type="ECO:0000256" key="1">
    <source>
        <dbReference type="ARBA" id="ARBA00004496"/>
    </source>
</evidence>
<keyword evidence="8" id="KW-0482">Metalloprotease</keyword>
<feature type="binding site" evidence="10">
    <location>
        <begin position="84"/>
        <end position="86"/>
    </location>
    <ligand>
        <name>a peptide</name>
        <dbReference type="ChEBI" id="CHEBI:60466"/>
    </ligand>
</feature>
<dbReference type="InterPro" id="IPR014782">
    <property type="entry name" value="Peptidase_M1_dom"/>
</dbReference>
<dbReference type="Gene3D" id="1.25.40.320">
    <property type="entry name" value="Peptidase M1, leukotriene A4 hydrolase/aminopeptidase C-terminal domain"/>
    <property type="match status" value="1"/>
</dbReference>
<dbReference type="GO" id="GO:0005829">
    <property type="term" value="C:cytosol"/>
    <property type="evidence" value="ECO:0007669"/>
    <property type="project" value="TreeGrafter"/>
</dbReference>
<evidence type="ECO:0000256" key="5">
    <source>
        <dbReference type="ARBA" id="ARBA00022723"/>
    </source>
</evidence>
<organism evidence="14 15">
    <name type="scientific">Phytophthora sojae (strain P6497)</name>
    <name type="common">Soybean stem and root rot agent</name>
    <name type="synonym">Phytophthora megasperma f. sp. glycines</name>
    <dbReference type="NCBI Taxonomy" id="1094619"/>
    <lineage>
        <taxon>Eukaryota</taxon>
        <taxon>Sar</taxon>
        <taxon>Stramenopiles</taxon>
        <taxon>Oomycota</taxon>
        <taxon>Peronosporomycetes</taxon>
        <taxon>Peronosporales</taxon>
        <taxon>Peronosporaceae</taxon>
        <taxon>Phytophthora</taxon>
    </lineage>
</organism>
<evidence type="ECO:0000256" key="7">
    <source>
        <dbReference type="ARBA" id="ARBA00022833"/>
    </source>
</evidence>
<feature type="binding site" evidence="10">
    <location>
        <begin position="195"/>
        <end position="200"/>
    </location>
    <ligand>
        <name>a peptide</name>
        <dbReference type="ChEBI" id="CHEBI:60466"/>
    </ligand>
</feature>
<keyword evidence="15" id="KW-1185">Reference proteome</keyword>
<feature type="binding site" evidence="11">
    <location>
        <position position="224"/>
    </location>
    <ligand>
        <name>Zn(2+)</name>
        <dbReference type="ChEBI" id="CHEBI:29105"/>
        <note>catalytic</note>
    </ligand>
</feature>
<comment type="similarity">
    <text evidence="2">Belongs to the peptidase M1 family.</text>
</comment>
<dbReference type="GeneID" id="20643299"/>
<dbReference type="KEGG" id="psoj:PHYSODRAFT_310648"/>
<dbReference type="AlphaFoldDB" id="G4YU09"/>
<evidence type="ECO:0000256" key="9">
    <source>
        <dbReference type="PIRSR" id="PIRSR634015-1"/>
    </source>
</evidence>
<dbReference type="PANTHER" id="PTHR45726">
    <property type="entry name" value="LEUKOTRIENE A-4 HYDROLASE"/>
    <property type="match status" value="1"/>
</dbReference>
<dbReference type="Pfam" id="PF17900">
    <property type="entry name" value="Peptidase_M1_N"/>
    <property type="match status" value="1"/>
</dbReference>
<keyword evidence="3" id="KW-0963">Cytoplasm</keyword>
<dbReference type="STRING" id="1094619.G4YU09"/>
<keyword evidence="12" id="KW-1133">Transmembrane helix</keyword>
<feature type="binding site" evidence="10">
    <location>
        <begin position="501"/>
        <end position="503"/>
    </location>
    <ligand>
        <name>a peptide</name>
        <dbReference type="ChEBI" id="CHEBI:60466"/>
    </ligand>
</feature>
<evidence type="ECO:0000256" key="12">
    <source>
        <dbReference type="SAM" id="Phobius"/>
    </source>
</evidence>
<proteinExistence type="inferred from homology"/>
<evidence type="ECO:0000313" key="14">
    <source>
        <dbReference type="EMBL" id="EGZ23087.1"/>
    </source>
</evidence>
<protein>
    <recommendedName>
        <fullName evidence="13">Peptidase M1 leukotriene A4 hydrolase/aminopeptidase C-terminal domain-containing protein</fullName>
    </recommendedName>
</protein>
<dbReference type="InterPro" id="IPR049980">
    <property type="entry name" value="LTA4H_cat"/>
</dbReference>
<evidence type="ECO:0000256" key="10">
    <source>
        <dbReference type="PIRSR" id="PIRSR634015-2"/>
    </source>
</evidence>
<dbReference type="GO" id="GO:0006508">
    <property type="term" value="P:proteolysis"/>
    <property type="evidence" value="ECO:0007669"/>
    <property type="project" value="UniProtKB-KW"/>
</dbReference>
<feature type="active site" description="Proton acceptor" evidence="9">
    <location>
        <position position="225"/>
    </location>
</feature>
<feature type="binding site" evidence="11">
    <location>
        <position position="247"/>
    </location>
    <ligand>
        <name>Zn(2+)</name>
        <dbReference type="ChEBI" id="CHEBI:29105"/>
        <note>catalytic</note>
    </ligand>
</feature>
<dbReference type="SMR" id="G4YU09"/>
<dbReference type="OMA" id="CTALQWM"/>
<name>G4YU09_PHYSP</name>
<dbReference type="PRINTS" id="PR00756">
    <property type="entry name" value="ALADIPTASE"/>
</dbReference>
<sequence>MAAPEPDAKPSPSLRSQSFASLDDVLYRHLQWTLAIDFERQQLRGFAEYTFAYTGTAKSPVSSGLQWLAPQLTAGKMYPFLFTQCQAIHARSVVPCPDTPAAKFTYSATVTVPQWCTVLMSAIAHGHVKNNEHELTKKWSFRQDVPIPSYLLAIAAGEMESVELSPRSRVWAEPRVVTRAAHDTYDLVCLPPSFPYGGMENPCLTFVTPTLLAGDRSLADIVAHEIAHSWTGNLVTNATWSDFWLNEGWTVWLERKIVAKIHNDPKTYDLKAALGMRGLVEAVQSFGPSHPYTALVPKSEGVDPDDVFSRVPYEKGFNFLHYLSTVVGSEEFDLFAQAYIQKFKFQTLTSQDFRIFFEKHFAAQPELLKQIDWDGWYYSIGMPLITNKFDTSMISQVRALGEKMMTTADDKKWAKVTDPRVLRKWPASLWILLLDTLLLLQTGSHARLSATHLDAIDAFGHHHLSTTHNSELRFRWFTLALRSGDLRVLDRTVDFLKEQGRMKFVRPLFRDLCATLGVVRGATIFEDCKSLYHPIAAKMIQKDIESLQVSKKHTRAMYSNDFNGFFAHWLGLPQEYSLLAVALGGLTIVTAVALSKRREERR</sequence>
<dbReference type="SUPFAM" id="SSF55486">
    <property type="entry name" value="Metalloproteases ('zincins'), catalytic domain"/>
    <property type="match status" value="1"/>
</dbReference>
<evidence type="ECO:0000313" key="15">
    <source>
        <dbReference type="Proteomes" id="UP000002640"/>
    </source>
</evidence>
<dbReference type="Pfam" id="PF01433">
    <property type="entry name" value="Peptidase_M1"/>
    <property type="match status" value="1"/>
</dbReference>
<dbReference type="InterPro" id="IPR027268">
    <property type="entry name" value="Peptidase_M4/M1_CTD_sf"/>
</dbReference>
<dbReference type="InterPro" id="IPR038502">
    <property type="entry name" value="M1_LTA-4_hydro/amino_C_sf"/>
</dbReference>
<keyword evidence="12" id="KW-0812">Transmembrane</keyword>
<evidence type="ECO:0000256" key="6">
    <source>
        <dbReference type="ARBA" id="ARBA00022801"/>
    </source>
</evidence>
<dbReference type="Pfam" id="PF09127">
    <property type="entry name" value="Leuk-A4-hydro_C"/>
    <property type="match status" value="1"/>
</dbReference>
<dbReference type="FunFam" id="1.10.390.10:FF:000003">
    <property type="entry name" value="Leukotriene A(4) hydrolase"/>
    <property type="match status" value="1"/>
</dbReference>
<dbReference type="Gene3D" id="1.10.390.10">
    <property type="entry name" value="Neutral Protease Domain 2"/>
    <property type="match status" value="1"/>
</dbReference>
<dbReference type="InParanoid" id="G4YU09"/>
<keyword evidence="12" id="KW-0472">Membrane</keyword>
<feature type="transmembrane region" description="Helical" evidence="12">
    <location>
        <begin position="576"/>
        <end position="594"/>
    </location>
</feature>
<dbReference type="InterPro" id="IPR034015">
    <property type="entry name" value="M1_LTA4H"/>
</dbReference>
<dbReference type="InterPro" id="IPR001930">
    <property type="entry name" value="Peptidase_M1"/>
</dbReference>
<gene>
    <name evidence="14" type="ORF">PHYSODRAFT_310648</name>
</gene>
<dbReference type="InterPro" id="IPR045357">
    <property type="entry name" value="Aminopeptidase_N-like_N"/>
</dbReference>
<keyword evidence="5 11" id="KW-0479">Metal-binding</keyword>
<feature type="binding site" evidence="11">
    <location>
        <position position="228"/>
    </location>
    <ligand>
        <name>Zn(2+)</name>
        <dbReference type="ChEBI" id="CHEBI:29105"/>
        <note>catalytic</note>
    </ligand>
</feature>
<dbReference type="GO" id="GO:0008237">
    <property type="term" value="F:metallopeptidase activity"/>
    <property type="evidence" value="ECO:0007669"/>
    <property type="project" value="UniProtKB-KW"/>
</dbReference>
<keyword evidence="6" id="KW-0378">Hydrolase</keyword>
<evidence type="ECO:0000256" key="3">
    <source>
        <dbReference type="ARBA" id="ARBA00022490"/>
    </source>
</evidence>
<evidence type="ECO:0000256" key="11">
    <source>
        <dbReference type="PIRSR" id="PIRSR634015-3"/>
    </source>
</evidence>
<comment type="subcellular location">
    <subcellularLocation>
        <location evidence="1">Cytoplasm</location>
    </subcellularLocation>
</comment>
<dbReference type="Gene3D" id="3.30.2010.30">
    <property type="match status" value="1"/>
</dbReference>
<accession>G4YU09</accession>
<evidence type="ECO:0000256" key="8">
    <source>
        <dbReference type="ARBA" id="ARBA00023049"/>
    </source>
</evidence>
<keyword evidence="4" id="KW-0645">Protease</keyword>
<dbReference type="GO" id="GO:0008270">
    <property type="term" value="F:zinc ion binding"/>
    <property type="evidence" value="ECO:0007669"/>
    <property type="project" value="InterPro"/>
</dbReference>
<dbReference type="SUPFAM" id="SSF48371">
    <property type="entry name" value="ARM repeat"/>
    <property type="match status" value="1"/>
</dbReference>
<evidence type="ECO:0000256" key="2">
    <source>
        <dbReference type="ARBA" id="ARBA00010136"/>
    </source>
</evidence>
<dbReference type="PANTHER" id="PTHR45726:SF3">
    <property type="entry name" value="LEUKOTRIENE A-4 HYDROLASE"/>
    <property type="match status" value="1"/>
</dbReference>
<dbReference type="RefSeq" id="XP_009518375.1">
    <property type="nucleotide sequence ID" value="XM_009520080.1"/>
</dbReference>
<reference evidence="14 15" key="1">
    <citation type="journal article" date="2006" name="Science">
        <title>Phytophthora genome sequences uncover evolutionary origins and mechanisms of pathogenesis.</title>
        <authorList>
            <person name="Tyler B.M."/>
            <person name="Tripathy S."/>
            <person name="Zhang X."/>
            <person name="Dehal P."/>
            <person name="Jiang R.H."/>
            <person name="Aerts A."/>
            <person name="Arredondo F.D."/>
            <person name="Baxter L."/>
            <person name="Bensasson D."/>
            <person name="Beynon J.L."/>
            <person name="Chapman J."/>
            <person name="Damasceno C.M."/>
            <person name="Dorrance A.E."/>
            <person name="Dou D."/>
            <person name="Dickerman A.W."/>
            <person name="Dubchak I.L."/>
            <person name="Garbelotto M."/>
            <person name="Gijzen M."/>
            <person name="Gordon S.G."/>
            <person name="Govers F."/>
            <person name="Grunwald N.J."/>
            <person name="Huang W."/>
            <person name="Ivors K.L."/>
            <person name="Jones R.W."/>
            <person name="Kamoun S."/>
            <person name="Krampis K."/>
            <person name="Lamour K.H."/>
            <person name="Lee M.K."/>
            <person name="McDonald W.H."/>
            <person name="Medina M."/>
            <person name="Meijer H.J."/>
            <person name="Nordberg E.K."/>
            <person name="Maclean D.J."/>
            <person name="Ospina-Giraldo M.D."/>
            <person name="Morris P.F."/>
            <person name="Phuntumart V."/>
            <person name="Putnam N.H."/>
            <person name="Rash S."/>
            <person name="Rose J.K."/>
            <person name="Sakihama Y."/>
            <person name="Salamov A.A."/>
            <person name="Savidor A."/>
            <person name="Scheuring C.F."/>
            <person name="Smith B.M."/>
            <person name="Sobral B.W."/>
            <person name="Terry A."/>
            <person name="Torto-Alalibo T.A."/>
            <person name="Win J."/>
            <person name="Xu Z."/>
            <person name="Zhang H."/>
            <person name="Grigoriev I.V."/>
            <person name="Rokhsar D.S."/>
            <person name="Boore J.L."/>
        </authorList>
    </citation>
    <scope>NUCLEOTIDE SEQUENCE [LARGE SCALE GENOMIC DNA]</scope>
    <source>
        <strain evidence="14 15">P6497</strain>
    </source>
</reference>
<dbReference type="SUPFAM" id="SSF63737">
    <property type="entry name" value="Leukotriene A4 hydrolase N-terminal domain"/>
    <property type="match status" value="1"/>
</dbReference>
<dbReference type="CDD" id="cd09599">
    <property type="entry name" value="M1_LTA4H"/>
    <property type="match status" value="1"/>
</dbReference>
<dbReference type="Proteomes" id="UP000002640">
    <property type="component" value="Unassembled WGS sequence"/>
</dbReference>
<feature type="active site" description="Proton donor" evidence="9">
    <location>
        <position position="313"/>
    </location>
</feature>
<dbReference type="InterPro" id="IPR042097">
    <property type="entry name" value="Aminopeptidase_N-like_N_sf"/>
</dbReference>
<dbReference type="EMBL" id="JH159152">
    <property type="protein sequence ID" value="EGZ23087.1"/>
    <property type="molecule type" value="Genomic_DNA"/>
</dbReference>
<comment type="cofactor">
    <cofactor evidence="11">
        <name>Zn(2+)</name>
        <dbReference type="ChEBI" id="CHEBI:29105"/>
    </cofactor>
    <text evidence="11">Binds 1 zinc ion per subunit.</text>
</comment>
<evidence type="ECO:0000259" key="13">
    <source>
        <dbReference type="SMART" id="SM01263"/>
    </source>
</evidence>
<dbReference type="SMART" id="SM01263">
    <property type="entry name" value="Leuk-A4-hydro_C"/>
    <property type="match status" value="1"/>
</dbReference>
<feature type="domain" description="Peptidase M1 leukotriene A4 hydrolase/aminopeptidase C-terminal" evidence="13">
    <location>
        <begin position="406"/>
        <end position="544"/>
    </location>
</feature>
<dbReference type="InterPro" id="IPR015211">
    <property type="entry name" value="Peptidase_M1_C"/>
</dbReference>
<keyword evidence="7 11" id="KW-0862">Zinc</keyword>